<evidence type="ECO:0000313" key="1">
    <source>
        <dbReference type="EMBL" id="MDI3420615.1"/>
    </source>
</evidence>
<reference evidence="1 2" key="1">
    <citation type="submission" date="2023-05" db="EMBL/GenBank/DDBJ databases">
        <title>Draft genome sequence of Streptomyces sp. B-S-A12 isolated from a cave soil in Thailand.</title>
        <authorList>
            <person name="Chamroensaksri N."/>
            <person name="Muangham S."/>
        </authorList>
    </citation>
    <scope>NUCLEOTIDE SEQUENCE [LARGE SCALE GENOMIC DNA]</scope>
    <source>
        <strain evidence="1 2">B-S-A12</strain>
    </source>
</reference>
<sequence>MRGQSWVVARVEPASAPGSAEADQECAGVTLVHLQSVADGRFGDTLSVIWEVEPGRRVLPAGSEQLASRGGGDFGEAVEAVSSEQAEHAGLARQAA</sequence>
<keyword evidence="2" id="KW-1185">Reference proteome</keyword>
<evidence type="ECO:0000313" key="2">
    <source>
        <dbReference type="Proteomes" id="UP001237105"/>
    </source>
</evidence>
<comment type="caution">
    <text evidence="1">The sequence shown here is derived from an EMBL/GenBank/DDBJ whole genome shotgun (WGS) entry which is preliminary data.</text>
</comment>
<organism evidence="1 2">
    <name type="scientific">Streptomyces luteolus</name>
    <dbReference type="NCBI Taxonomy" id="3043615"/>
    <lineage>
        <taxon>Bacteria</taxon>
        <taxon>Bacillati</taxon>
        <taxon>Actinomycetota</taxon>
        <taxon>Actinomycetes</taxon>
        <taxon>Kitasatosporales</taxon>
        <taxon>Streptomycetaceae</taxon>
        <taxon>Streptomyces</taxon>
    </lineage>
</organism>
<name>A0ABT6SYC7_9ACTN</name>
<dbReference type="Proteomes" id="UP001237105">
    <property type="component" value="Unassembled WGS sequence"/>
</dbReference>
<accession>A0ABT6SYC7</accession>
<protein>
    <submittedName>
        <fullName evidence="1">Uncharacterized protein</fullName>
    </submittedName>
</protein>
<dbReference type="RefSeq" id="WP_282536491.1">
    <property type="nucleotide sequence ID" value="NZ_JASCIS010000018.1"/>
</dbReference>
<gene>
    <name evidence="1" type="ORF">QIT00_19000</name>
</gene>
<dbReference type="EMBL" id="JASCIS010000018">
    <property type="protein sequence ID" value="MDI3420615.1"/>
    <property type="molecule type" value="Genomic_DNA"/>
</dbReference>
<proteinExistence type="predicted"/>